<proteinExistence type="predicted"/>
<keyword evidence="2" id="KW-1185">Reference proteome</keyword>
<dbReference type="GeneID" id="54587803"/>
<gene>
    <name evidence="1" type="ORF">BU26DRAFT_580601</name>
</gene>
<sequence length="572" mass="62691">MAVQILGTAVGRQKTWQTPFRETGILEHVVQNLDPATTPVVLAKQYLRVIGNCVADNDANRELITEDFEKLLACLQETELTTTALAVLFNLCNDFEPAQIEAAKSRLDNILAECLAAGKIPEQVVEYATDLLSYTTEKLSPIQLEDDTSARVFNNILKVSLNCNEDHYQEYVAILVHYLQDPEFQQKAANPDTLERLVDVLLDFETRLSLDEFQGIFRELGAHSDSGKIMSEETNVILMVRLVNSLSAISASDAFVRNFKLRSPVVKKIKSKLLSLATSPSTVCACVMLGNLATSDQVCIDMVEDMGLHLTLIGVLSSRREPALLYAAAGFMRHLAFPEANRSVLGESGLIETCCRLLSNKDPSVRGEAAAILCKVVSNNFPNIEKVVYEAMPENTTPAQLPGVEVPVHPTILYQIVTQALVPSAPLPSTTMKNPMIEIGRTIIAILRYLRRADAEEDVDAVARHMFKTPVVARPIARLVRQRFYADARSEGLLGLGLMAQSHEGAVCVVEEMKSDSGLLEAIKEFAVEQKNQGQKSDTAAGRDYQNAVVLLHGLATNGVGLEQIAPVCTNS</sequence>
<dbReference type="SUPFAM" id="SSF48371">
    <property type="entry name" value="ARM repeat"/>
    <property type="match status" value="1"/>
</dbReference>
<dbReference type="Proteomes" id="UP000800094">
    <property type="component" value="Unassembled WGS sequence"/>
</dbReference>
<dbReference type="GO" id="GO:0005085">
    <property type="term" value="F:guanyl-nucleotide exchange factor activity"/>
    <property type="evidence" value="ECO:0007669"/>
    <property type="project" value="InterPro"/>
</dbReference>
<name>A0A6A6I1Y4_9PLEO</name>
<dbReference type="PANTHER" id="PTHR10957">
    <property type="entry name" value="RAP1 GTPASE-GDP DISSOCIATION STIMULATOR 1"/>
    <property type="match status" value="1"/>
</dbReference>
<dbReference type="InterPro" id="IPR040144">
    <property type="entry name" value="RAP1GDS1"/>
</dbReference>
<organism evidence="1 2">
    <name type="scientific">Trematosphaeria pertusa</name>
    <dbReference type="NCBI Taxonomy" id="390896"/>
    <lineage>
        <taxon>Eukaryota</taxon>
        <taxon>Fungi</taxon>
        <taxon>Dikarya</taxon>
        <taxon>Ascomycota</taxon>
        <taxon>Pezizomycotina</taxon>
        <taxon>Dothideomycetes</taxon>
        <taxon>Pleosporomycetidae</taxon>
        <taxon>Pleosporales</taxon>
        <taxon>Massarineae</taxon>
        <taxon>Trematosphaeriaceae</taxon>
        <taxon>Trematosphaeria</taxon>
    </lineage>
</organism>
<reference evidence="1" key="1">
    <citation type="journal article" date="2020" name="Stud. Mycol.">
        <title>101 Dothideomycetes genomes: a test case for predicting lifestyles and emergence of pathogens.</title>
        <authorList>
            <person name="Haridas S."/>
            <person name="Albert R."/>
            <person name="Binder M."/>
            <person name="Bloem J."/>
            <person name="Labutti K."/>
            <person name="Salamov A."/>
            <person name="Andreopoulos B."/>
            <person name="Baker S."/>
            <person name="Barry K."/>
            <person name="Bills G."/>
            <person name="Bluhm B."/>
            <person name="Cannon C."/>
            <person name="Castanera R."/>
            <person name="Culley D."/>
            <person name="Daum C."/>
            <person name="Ezra D."/>
            <person name="Gonzalez J."/>
            <person name="Henrissat B."/>
            <person name="Kuo A."/>
            <person name="Liang C."/>
            <person name="Lipzen A."/>
            <person name="Lutzoni F."/>
            <person name="Magnuson J."/>
            <person name="Mondo S."/>
            <person name="Nolan M."/>
            <person name="Ohm R."/>
            <person name="Pangilinan J."/>
            <person name="Park H.-J."/>
            <person name="Ramirez L."/>
            <person name="Alfaro M."/>
            <person name="Sun H."/>
            <person name="Tritt A."/>
            <person name="Yoshinaga Y."/>
            <person name="Zwiers L.-H."/>
            <person name="Turgeon B."/>
            <person name="Goodwin S."/>
            <person name="Spatafora J."/>
            <person name="Crous P."/>
            <person name="Grigoriev I."/>
        </authorList>
    </citation>
    <scope>NUCLEOTIDE SEQUENCE</scope>
    <source>
        <strain evidence="1">CBS 122368</strain>
    </source>
</reference>
<dbReference type="Gene3D" id="1.25.10.10">
    <property type="entry name" value="Leucine-rich Repeat Variant"/>
    <property type="match status" value="2"/>
</dbReference>
<dbReference type="EMBL" id="ML987203">
    <property type="protein sequence ID" value="KAF2244504.1"/>
    <property type="molecule type" value="Genomic_DNA"/>
</dbReference>
<evidence type="ECO:0000313" key="2">
    <source>
        <dbReference type="Proteomes" id="UP000800094"/>
    </source>
</evidence>
<dbReference type="RefSeq" id="XP_033679508.1">
    <property type="nucleotide sequence ID" value="XM_033834473.1"/>
</dbReference>
<dbReference type="OrthoDB" id="26149at2759"/>
<protein>
    <submittedName>
        <fullName evidence="1">ARM repeat-containing protein</fullName>
    </submittedName>
</protein>
<evidence type="ECO:0000313" key="1">
    <source>
        <dbReference type="EMBL" id="KAF2244504.1"/>
    </source>
</evidence>
<dbReference type="InterPro" id="IPR016024">
    <property type="entry name" value="ARM-type_fold"/>
</dbReference>
<dbReference type="InterPro" id="IPR011989">
    <property type="entry name" value="ARM-like"/>
</dbReference>
<dbReference type="AlphaFoldDB" id="A0A6A6I1Y4"/>
<accession>A0A6A6I1Y4</accession>